<evidence type="ECO:0000256" key="1">
    <source>
        <dbReference type="SAM" id="Coils"/>
    </source>
</evidence>
<sequence>MHIFSSPKNKGRLQDCANQTGHQTVATDPFERKGFKASLSLSVKTLFSKRCSLSLISPPLKSAPPLSASETTPNATNLPKVVCKEVINTFTGYYNDAALSPISPYSDDGSDSNNGSVGIADRYSQARAKALAETVRRLQQTRSPPVTPSSISTGKTLPCFPEEAEYEDNHQINSILSEKEGEAQALRSKATYIDLQTGSYAARSSAMSSQTITVRSRPISMMADTSSNISARNSSGSSSNSSGGTMSSAASTLRPQSMLSVNNKSLAHASSAHPELAQPSTMQSRTSASWAEISMANLTADPQPKQAQKQRYSVAMSQNLNRRFQTKVTHEYEQRIYCLHAHYSDVIERMETRARKDTEHMHQLEEQLFELRRANTELCAKEAELKKRIQQHKNSKRVSVSDSASGTPRTASVCQSGFNQANLSKKLIEFMDHYQEEVRRLKHDTNTAQEWVITLAELVIGPKKERQSWDEWLNACLDTLQKRRERIKEDEWLRKIGYRPNVVTASN</sequence>
<evidence type="ECO:0000313" key="3">
    <source>
        <dbReference type="EMBL" id="KAJ2678493.1"/>
    </source>
</evidence>
<feature type="compositionally biased region" description="Polar residues" evidence="2">
    <location>
        <begin position="397"/>
        <end position="412"/>
    </location>
</feature>
<dbReference type="EMBL" id="JANBTW010000020">
    <property type="protein sequence ID" value="KAJ2678493.1"/>
    <property type="molecule type" value="Genomic_DNA"/>
</dbReference>
<feature type="compositionally biased region" description="Polar residues" evidence="2">
    <location>
        <begin position="137"/>
        <end position="155"/>
    </location>
</feature>
<feature type="region of interest" description="Disordered" evidence="2">
    <location>
        <begin position="390"/>
        <end position="412"/>
    </location>
</feature>
<feature type="coiled-coil region" evidence="1">
    <location>
        <begin position="347"/>
        <end position="381"/>
    </location>
</feature>
<keyword evidence="1" id="KW-0175">Coiled coil</keyword>
<feature type="region of interest" description="Disordered" evidence="2">
    <location>
        <begin position="265"/>
        <end position="288"/>
    </location>
</feature>
<organism evidence="3 4">
    <name type="scientific">Coemansia spiralis</name>
    <dbReference type="NCBI Taxonomy" id="417178"/>
    <lineage>
        <taxon>Eukaryota</taxon>
        <taxon>Fungi</taxon>
        <taxon>Fungi incertae sedis</taxon>
        <taxon>Zoopagomycota</taxon>
        <taxon>Kickxellomycotina</taxon>
        <taxon>Kickxellomycetes</taxon>
        <taxon>Kickxellales</taxon>
        <taxon>Kickxellaceae</taxon>
        <taxon>Coemansia</taxon>
    </lineage>
</organism>
<evidence type="ECO:0000256" key="2">
    <source>
        <dbReference type="SAM" id="MobiDB-lite"/>
    </source>
</evidence>
<dbReference type="AlphaFoldDB" id="A0A9W8KZH6"/>
<accession>A0A9W8KZH6</accession>
<feature type="region of interest" description="Disordered" evidence="2">
    <location>
        <begin position="224"/>
        <end position="252"/>
    </location>
</feature>
<dbReference type="Proteomes" id="UP001151518">
    <property type="component" value="Unassembled WGS sequence"/>
</dbReference>
<protein>
    <submittedName>
        <fullName evidence="3">Uncharacterized protein</fullName>
    </submittedName>
</protein>
<feature type="compositionally biased region" description="Low complexity" evidence="2">
    <location>
        <begin position="225"/>
        <end position="252"/>
    </location>
</feature>
<feature type="compositionally biased region" description="Polar residues" evidence="2">
    <location>
        <begin position="278"/>
        <end position="288"/>
    </location>
</feature>
<proteinExistence type="predicted"/>
<gene>
    <name evidence="3" type="ORF">GGI25_002287</name>
</gene>
<feature type="region of interest" description="Disordered" evidence="2">
    <location>
        <begin position="135"/>
        <end position="155"/>
    </location>
</feature>
<evidence type="ECO:0000313" key="4">
    <source>
        <dbReference type="Proteomes" id="UP001151518"/>
    </source>
</evidence>
<name>A0A9W8KZH6_9FUNG</name>
<reference evidence="3" key="1">
    <citation type="submission" date="2022-07" db="EMBL/GenBank/DDBJ databases">
        <title>Phylogenomic reconstructions and comparative analyses of Kickxellomycotina fungi.</title>
        <authorList>
            <person name="Reynolds N.K."/>
            <person name="Stajich J.E."/>
            <person name="Barry K."/>
            <person name="Grigoriev I.V."/>
            <person name="Crous P."/>
            <person name="Smith M.E."/>
        </authorList>
    </citation>
    <scope>NUCLEOTIDE SEQUENCE</scope>
    <source>
        <strain evidence="3">NRRL 3115</strain>
    </source>
</reference>
<dbReference type="OrthoDB" id="5582252at2759"/>
<comment type="caution">
    <text evidence="3">The sequence shown here is derived from an EMBL/GenBank/DDBJ whole genome shotgun (WGS) entry which is preliminary data.</text>
</comment>